<dbReference type="EMBL" id="QXGE01008278">
    <property type="protein sequence ID" value="KAE9262130.1"/>
    <property type="molecule type" value="Genomic_DNA"/>
</dbReference>
<accession>A0A6A4AQD2</accession>
<reference evidence="1 2" key="1">
    <citation type="submission" date="2018-08" db="EMBL/GenBank/DDBJ databases">
        <title>Genomic investigation of the strawberry pathogen Phytophthora fragariae indicates pathogenicity is determined by transcriptional variation in three key races.</title>
        <authorList>
            <person name="Adams T.M."/>
            <person name="Armitage A.D."/>
            <person name="Sobczyk M.K."/>
            <person name="Bates H.J."/>
            <person name="Dunwell J.M."/>
            <person name="Nellist C.F."/>
            <person name="Harrison R.J."/>
        </authorList>
    </citation>
    <scope>NUCLEOTIDE SEQUENCE [LARGE SCALE GENOMIC DNA]</scope>
    <source>
        <strain evidence="1 2">A4</strain>
    </source>
</reference>
<dbReference type="AlphaFoldDB" id="A0A6A4AQD2"/>
<name>A0A6A4AQD2_9STRA</name>
<proteinExistence type="predicted"/>
<protein>
    <submittedName>
        <fullName evidence="1">Uncharacterized protein</fullName>
    </submittedName>
</protein>
<evidence type="ECO:0000313" key="1">
    <source>
        <dbReference type="EMBL" id="KAE9262130.1"/>
    </source>
</evidence>
<sequence>MLPTPQPLLASGVPAEVAFAVSNYQPKAGFELVAQGPTERSFIYKCGGGYVFDT</sequence>
<comment type="caution">
    <text evidence="1">The sequence shown here is derived from an EMBL/GenBank/DDBJ whole genome shotgun (WGS) entry which is preliminary data.</text>
</comment>
<dbReference type="Proteomes" id="UP000437068">
    <property type="component" value="Unassembled WGS sequence"/>
</dbReference>
<gene>
    <name evidence="1" type="ORF">PF001_g32167</name>
</gene>
<organism evidence="1 2">
    <name type="scientific">Phytophthora fragariae</name>
    <dbReference type="NCBI Taxonomy" id="53985"/>
    <lineage>
        <taxon>Eukaryota</taxon>
        <taxon>Sar</taxon>
        <taxon>Stramenopiles</taxon>
        <taxon>Oomycota</taxon>
        <taxon>Peronosporomycetes</taxon>
        <taxon>Peronosporales</taxon>
        <taxon>Peronosporaceae</taxon>
        <taxon>Phytophthora</taxon>
    </lineage>
</organism>
<evidence type="ECO:0000313" key="2">
    <source>
        <dbReference type="Proteomes" id="UP000437068"/>
    </source>
</evidence>